<sequence>MSQRAERGSIVRVHYTGRLRDGSIFDSSEGGEPLEFVVGAGMVIPGFERAVIGMQVGEKKTVEIPPEEAYGAYIEEFVKEVPRSELHVDFELVEGMTLELHTESGRVIPITVAKLTEETVTLDANHPLAGQTLIFDIELVSIA</sequence>
<dbReference type="InterPro" id="IPR046357">
    <property type="entry name" value="PPIase_dom_sf"/>
</dbReference>
<dbReference type="AlphaFoldDB" id="H5SQ05"/>
<dbReference type="GO" id="GO:0042026">
    <property type="term" value="P:protein refolding"/>
    <property type="evidence" value="ECO:0007669"/>
    <property type="project" value="UniProtKB-ARBA"/>
</dbReference>
<feature type="domain" description="PPIase FKBP-type" evidence="11">
    <location>
        <begin position="8"/>
        <end position="96"/>
    </location>
</feature>
<comment type="function">
    <text evidence="8">Also involved in hydrogenase metallocenter assembly, probably by participating in the nickel insertion step. This function in hydrogenase biosynthesis requires chaperone activity and the presence of the metal-binding domain, but not PPIase activity.</text>
</comment>
<protein>
    <recommendedName>
        <fullName evidence="10">Peptidyl-prolyl cis-trans isomerase</fullName>
        <ecNumber evidence="10">5.2.1.8</ecNumber>
    </recommendedName>
</protein>
<evidence type="ECO:0000256" key="9">
    <source>
        <dbReference type="PROSITE-ProRule" id="PRU00277"/>
    </source>
</evidence>
<name>H5SQ05_9BACT</name>
<dbReference type="PROSITE" id="PS50059">
    <property type="entry name" value="FKBP_PPIASE"/>
    <property type="match status" value="1"/>
</dbReference>
<dbReference type="InterPro" id="IPR001179">
    <property type="entry name" value="PPIase_FKBP_dom"/>
</dbReference>
<keyword evidence="7 9" id="KW-0413">Isomerase</keyword>
<comment type="similarity">
    <text evidence="3 10">Belongs to the FKBP-type PPIase family.</text>
</comment>
<evidence type="ECO:0000256" key="6">
    <source>
        <dbReference type="ARBA" id="ARBA00023186"/>
    </source>
</evidence>
<evidence type="ECO:0000256" key="2">
    <source>
        <dbReference type="ARBA" id="ARBA00004496"/>
    </source>
</evidence>
<dbReference type="Pfam" id="PF00254">
    <property type="entry name" value="FKBP_C"/>
    <property type="match status" value="1"/>
</dbReference>
<keyword evidence="6" id="KW-0143">Chaperone</keyword>
<evidence type="ECO:0000256" key="7">
    <source>
        <dbReference type="ARBA" id="ARBA00023235"/>
    </source>
</evidence>
<reference evidence="12" key="1">
    <citation type="journal article" date="2005" name="Environ. Microbiol.">
        <title>Genetic and functional properties of uncultivated thermophilic crenarchaeotes from a subsurface gold mine as revealed by analysis of genome fragments.</title>
        <authorList>
            <person name="Nunoura T."/>
            <person name="Hirayama H."/>
            <person name="Takami H."/>
            <person name="Oida H."/>
            <person name="Nishi S."/>
            <person name="Shimamura S."/>
            <person name="Suzuki Y."/>
            <person name="Inagaki F."/>
            <person name="Takai K."/>
            <person name="Nealson K.H."/>
            <person name="Horikoshi K."/>
        </authorList>
    </citation>
    <scope>NUCLEOTIDE SEQUENCE</scope>
</reference>
<dbReference type="Gene3D" id="3.10.50.40">
    <property type="match status" value="1"/>
</dbReference>
<evidence type="ECO:0000259" key="11">
    <source>
        <dbReference type="PROSITE" id="PS50059"/>
    </source>
</evidence>
<accession>H5SQ05</accession>
<organism evidence="12">
    <name type="scientific">uncultured Acidobacteriota bacterium</name>
    <dbReference type="NCBI Taxonomy" id="171953"/>
    <lineage>
        <taxon>Bacteria</taxon>
        <taxon>Pseudomonadati</taxon>
        <taxon>Acidobacteriota</taxon>
        <taxon>environmental samples</taxon>
    </lineage>
</organism>
<dbReference type="EMBL" id="AP011798">
    <property type="protein sequence ID" value="BAL58241.1"/>
    <property type="molecule type" value="Genomic_DNA"/>
</dbReference>
<reference evidence="12" key="2">
    <citation type="journal article" date="2012" name="PLoS ONE">
        <title>A Deeply Branching Thermophilic Bacterium with an Ancient Acetyl-CoA Pathway Dominates a Subsurface Ecosystem.</title>
        <authorList>
            <person name="Takami H."/>
            <person name="Noguchi H."/>
            <person name="Takaki Y."/>
            <person name="Uchiyama I."/>
            <person name="Toyoda A."/>
            <person name="Nishi S."/>
            <person name="Chee G.-J."/>
            <person name="Arai W."/>
            <person name="Nunoura T."/>
            <person name="Itoh T."/>
            <person name="Hattori M."/>
            <person name="Takai K."/>
        </authorList>
    </citation>
    <scope>NUCLEOTIDE SEQUENCE</scope>
</reference>
<dbReference type="PANTHER" id="PTHR47861">
    <property type="entry name" value="FKBP-TYPE PEPTIDYL-PROLYL CIS-TRANS ISOMERASE SLYD"/>
    <property type="match status" value="1"/>
</dbReference>
<evidence type="ECO:0000256" key="8">
    <source>
        <dbReference type="ARBA" id="ARBA00037071"/>
    </source>
</evidence>
<dbReference type="SUPFAM" id="SSF54534">
    <property type="entry name" value="FKBP-like"/>
    <property type="match status" value="1"/>
</dbReference>
<gene>
    <name evidence="12" type="ORF">HGMM_F55E10C03</name>
</gene>
<dbReference type="PANTHER" id="PTHR47861:SF3">
    <property type="entry name" value="FKBP-TYPE PEPTIDYL-PROLYL CIS-TRANS ISOMERASE SLYD"/>
    <property type="match status" value="1"/>
</dbReference>
<proteinExistence type="inferred from homology"/>
<dbReference type="GO" id="GO:0003755">
    <property type="term" value="F:peptidyl-prolyl cis-trans isomerase activity"/>
    <property type="evidence" value="ECO:0007669"/>
    <property type="project" value="UniProtKB-UniRule"/>
</dbReference>
<evidence type="ECO:0000256" key="1">
    <source>
        <dbReference type="ARBA" id="ARBA00000971"/>
    </source>
</evidence>
<evidence type="ECO:0000256" key="4">
    <source>
        <dbReference type="ARBA" id="ARBA00022490"/>
    </source>
</evidence>
<keyword evidence="5 9" id="KW-0697">Rotamase</keyword>
<evidence type="ECO:0000256" key="10">
    <source>
        <dbReference type="RuleBase" id="RU003915"/>
    </source>
</evidence>
<dbReference type="EC" id="5.2.1.8" evidence="10"/>
<evidence type="ECO:0000256" key="5">
    <source>
        <dbReference type="ARBA" id="ARBA00023110"/>
    </source>
</evidence>
<evidence type="ECO:0000256" key="3">
    <source>
        <dbReference type="ARBA" id="ARBA00006577"/>
    </source>
</evidence>
<dbReference type="GO" id="GO:0005737">
    <property type="term" value="C:cytoplasm"/>
    <property type="evidence" value="ECO:0007669"/>
    <property type="project" value="UniProtKB-SubCell"/>
</dbReference>
<comment type="subcellular location">
    <subcellularLocation>
        <location evidence="2">Cytoplasm</location>
    </subcellularLocation>
</comment>
<evidence type="ECO:0000313" key="12">
    <source>
        <dbReference type="EMBL" id="BAL58241.1"/>
    </source>
</evidence>
<comment type="catalytic activity">
    <reaction evidence="1 9 10">
        <text>[protein]-peptidylproline (omega=180) = [protein]-peptidylproline (omega=0)</text>
        <dbReference type="Rhea" id="RHEA:16237"/>
        <dbReference type="Rhea" id="RHEA-COMP:10747"/>
        <dbReference type="Rhea" id="RHEA-COMP:10748"/>
        <dbReference type="ChEBI" id="CHEBI:83833"/>
        <dbReference type="ChEBI" id="CHEBI:83834"/>
        <dbReference type="EC" id="5.2.1.8"/>
    </reaction>
</comment>
<keyword evidence="4" id="KW-0963">Cytoplasm</keyword>